<sequence length="50" mass="6383">MEFVFYDKYDRAFYKRFWNKLGNWDKYERLAKKLLEWDEYNHKKEGIGNV</sequence>
<dbReference type="EMBL" id="KC595511">
    <property type="protein sequence ID" value="AGR46636.1"/>
    <property type="molecule type" value="Genomic_DNA"/>
</dbReference>
<dbReference type="Proteomes" id="UP000015091">
    <property type="component" value="Segment"/>
</dbReference>
<protein>
    <submittedName>
        <fullName evidence="1">Uncharacterized protein</fullName>
    </submittedName>
</protein>
<accession>S5M462</accession>
<evidence type="ECO:0000313" key="1">
    <source>
        <dbReference type="EMBL" id="AGR46636.1"/>
    </source>
</evidence>
<reference evidence="1 2" key="1">
    <citation type="journal article" date="2014" name="Genome Announc.">
        <title>Genome Sequences of Three Novel Bacillus cereus Bacteriophages.</title>
        <authorList>
            <person name="Grose J.H."/>
            <person name="Jensen J.D."/>
            <person name="Merrill B.D."/>
            <person name="Fisher J.N."/>
            <person name="Burnett S.H."/>
            <person name="Breakwell D.P."/>
        </authorList>
    </citation>
    <scope>NUCLEOTIDE SEQUENCE [LARGE SCALE GENOMIC DNA]</scope>
</reference>
<gene>
    <name evidence="1" type="ORF">BASILISK_94</name>
</gene>
<evidence type="ECO:0000313" key="2">
    <source>
        <dbReference type="Proteomes" id="UP000015091"/>
    </source>
</evidence>
<organism evidence="1 2">
    <name type="scientific">Bacillus phage Basilisk</name>
    <dbReference type="NCBI Taxonomy" id="1296654"/>
    <lineage>
        <taxon>Viruses</taxon>
        <taxon>Duplodnaviria</taxon>
        <taxon>Heunggongvirae</taxon>
        <taxon>Uroviricota</taxon>
        <taxon>Caudoviricetes</taxon>
        <taxon>Sejongvirinae</taxon>
        <taxon>Basiliskvirus</taxon>
        <taxon>Basiliskvirus basilisk</taxon>
    </lineage>
</organism>
<keyword evidence="2" id="KW-1185">Reference proteome</keyword>
<proteinExistence type="predicted"/>
<name>S5M462_9CAUD</name>